<feature type="compositionally biased region" description="Pro residues" evidence="9">
    <location>
        <begin position="79"/>
        <end position="93"/>
    </location>
</feature>
<feature type="compositionally biased region" description="Acidic residues" evidence="9">
    <location>
        <begin position="301"/>
        <end position="317"/>
    </location>
</feature>
<dbReference type="Gene3D" id="3.30.40.10">
    <property type="entry name" value="Zinc/RING finger domain, C3HC4 (zinc finger)"/>
    <property type="match status" value="1"/>
</dbReference>
<dbReference type="OrthoDB" id="8062037at2759"/>
<keyword evidence="5 8" id="KW-0863">Zinc-finger</keyword>
<dbReference type="InterPro" id="IPR045191">
    <property type="entry name" value="MBR1/2-like"/>
</dbReference>
<evidence type="ECO:0000313" key="11">
    <source>
        <dbReference type="EMBL" id="EKM49628.1"/>
    </source>
</evidence>
<evidence type="ECO:0000256" key="5">
    <source>
        <dbReference type="ARBA" id="ARBA00022771"/>
    </source>
</evidence>
<feature type="region of interest" description="Disordered" evidence="9">
    <location>
        <begin position="468"/>
        <end position="534"/>
    </location>
</feature>
<feature type="compositionally biased region" description="Basic and acidic residues" evidence="9">
    <location>
        <begin position="132"/>
        <end position="148"/>
    </location>
</feature>
<dbReference type="Pfam" id="PF13639">
    <property type="entry name" value="zf-RING_2"/>
    <property type="match status" value="1"/>
</dbReference>
<organism evidence="11 12">
    <name type="scientific">Phanerochaete carnosa (strain HHB-10118-sp)</name>
    <name type="common">White-rot fungus</name>
    <name type="synonym">Peniophora carnosa</name>
    <dbReference type="NCBI Taxonomy" id="650164"/>
    <lineage>
        <taxon>Eukaryota</taxon>
        <taxon>Fungi</taxon>
        <taxon>Dikarya</taxon>
        <taxon>Basidiomycota</taxon>
        <taxon>Agaricomycotina</taxon>
        <taxon>Agaricomycetes</taxon>
        <taxon>Polyporales</taxon>
        <taxon>Phanerochaetaceae</taxon>
        <taxon>Phanerochaete</taxon>
    </lineage>
</organism>
<evidence type="ECO:0000259" key="10">
    <source>
        <dbReference type="PROSITE" id="PS50089"/>
    </source>
</evidence>
<dbReference type="InParanoid" id="K5VEN2"/>
<accession>K5VEN2</accession>
<dbReference type="InterPro" id="IPR001841">
    <property type="entry name" value="Znf_RING"/>
</dbReference>
<comment type="catalytic activity">
    <reaction evidence="1">
        <text>S-ubiquitinyl-[E2 ubiquitin-conjugating enzyme]-L-cysteine + [acceptor protein]-L-lysine = [E2 ubiquitin-conjugating enzyme]-L-cysteine + N(6)-ubiquitinyl-[acceptor protein]-L-lysine.</text>
        <dbReference type="EC" id="2.3.2.27"/>
    </reaction>
</comment>
<feature type="region of interest" description="Disordered" evidence="9">
    <location>
        <begin position="1"/>
        <end position="50"/>
    </location>
</feature>
<reference evidence="11 12" key="1">
    <citation type="journal article" date="2012" name="BMC Genomics">
        <title>Comparative genomics of the white-rot fungi, Phanerochaete carnosa and P. chrysosporium, to elucidate the genetic basis of the distinct wood types they colonize.</title>
        <authorList>
            <person name="Suzuki H."/>
            <person name="MacDonald J."/>
            <person name="Syed K."/>
            <person name="Salamov A."/>
            <person name="Hori C."/>
            <person name="Aerts A."/>
            <person name="Henrissat B."/>
            <person name="Wiebenga A."/>
            <person name="vanKuyk P.A."/>
            <person name="Barry K."/>
            <person name="Lindquist E."/>
            <person name="LaButti K."/>
            <person name="Lapidus A."/>
            <person name="Lucas S."/>
            <person name="Coutinho P."/>
            <person name="Gong Y."/>
            <person name="Samejima M."/>
            <person name="Mahadevan R."/>
            <person name="Abou-Zaid M."/>
            <person name="de Vries R.P."/>
            <person name="Igarashi K."/>
            <person name="Yadav J.S."/>
            <person name="Grigoriev I.V."/>
            <person name="Master E.R."/>
        </authorList>
    </citation>
    <scope>NUCLEOTIDE SEQUENCE [LARGE SCALE GENOMIC DNA]</scope>
    <source>
        <strain evidence="11 12">HHB-10118-sp</strain>
    </source>
</reference>
<feature type="compositionally biased region" description="Polar residues" evidence="9">
    <location>
        <begin position="16"/>
        <end position="43"/>
    </location>
</feature>
<dbReference type="EMBL" id="JH930480">
    <property type="protein sequence ID" value="EKM49628.1"/>
    <property type="molecule type" value="Genomic_DNA"/>
</dbReference>
<dbReference type="Proteomes" id="UP000008370">
    <property type="component" value="Unassembled WGS sequence"/>
</dbReference>
<evidence type="ECO:0000256" key="2">
    <source>
        <dbReference type="ARBA" id="ARBA00012483"/>
    </source>
</evidence>
<dbReference type="SUPFAM" id="SSF57850">
    <property type="entry name" value="RING/U-box"/>
    <property type="match status" value="1"/>
</dbReference>
<evidence type="ECO:0000256" key="3">
    <source>
        <dbReference type="ARBA" id="ARBA00022679"/>
    </source>
</evidence>
<feature type="compositionally biased region" description="Low complexity" evidence="9">
    <location>
        <begin position="422"/>
        <end position="439"/>
    </location>
</feature>
<proteinExistence type="predicted"/>
<protein>
    <recommendedName>
        <fullName evidence="2">RING-type E3 ubiquitin transferase</fullName>
        <ecNumber evidence="2">2.3.2.27</ecNumber>
    </recommendedName>
</protein>
<name>K5VEN2_PHACS</name>
<dbReference type="GeneID" id="18909364"/>
<dbReference type="PROSITE" id="PS50089">
    <property type="entry name" value="ZF_RING_2"/>
    <property type="match status" value="1"/>
</dbReference>
<dbReference type="PANTHER" id="PTHR22937:SF65">
    <property type="entry name" value="E3 UBIQUITIN-PROTEIN LIGASE ARK2C"/>
    <property type="match status" value="1"/>
</dbReference>
<evidence type="ECO:0000256" key="8">
    <source>
        <dbReference type="PROSITE-ProRule" id="PRU00175"/>
    </source>
</evidence>
<dbReference type="GO" id="GO:0061630">
    <property type="term" value="F:ubiquitin protein ligase activity"/>
    <property type="evidence" value="ECO:0007669"/>
    <property type="project" value="UniProtKB-EC"/>
</dbReference>
<feature type="compositionally biased region" description="Basic and acidic residues" evidence="9">
    <location>
        <begin position="1"/>
        <end position="14"/>
    </location>
</feature>
<sequence>MSSPEADLRSHIDDSPPSTMDGSPSSAAETQSSTLSEQPSHSRGLSPGSIDVLGTLLSVAAAATAASLFSPGLSLNNPNSPPSSNPSSSPPSPQTSTRPLSPTPTAGLGALGGLGGLSGLGLNSNPTSAPQDSRDRIRNVWDSIRERVGLNSRSNGPSDRPAEDGPGATTPGGGNPRMRPGEMMLAEMARALNAGLGLAHNPSNSTSERRQESASPPHAFFPSITDSGGSPPEGSFERFLANLQNDLRTILGEEPSTVASQGADVSVEPPSGSPDVVEQAQAQEPERVASRPPTPIPLLGNDDDPPPLADDADSDSDESFHDADGAGSDSSDHQTITDQPLRTPTPIPDSIAQDHPAHTEPAENRRRERPAINLWRIYRFDPIPATHAQTQATVSPRPGGNSFASVHETGLGASTSGPPPLTRSSSSESESGPDSPRSPLTDIPTLNAHASVVVPVIVVGLQSVDVVESDEPEDEATHIHPRPSSPTDQAAPAEDGSSRPTTPRGRRWPSRAANALRTWRPGRRGSQARRNADGSGSRTFLIYVIGGYYPPNHHMVTGSDNLDSYEALWELAELLGQVKPPTATREDIDKSGLQIVKASELPRLEEEGRVASNCVDRCLVCLDDYEPDTELRLMTCRHAFHKDCVDKWLQIGRNNCPACRTKGVNVPGDPPSTTPEAAIA</sequence>
<dbReference type="AlphaFoldDB" id="K5VEN2"/>
<keyword evidence="4" id="KW-0479">Metal-binding</keyword>
<dbReference type="InterPro" id="IPR013083">
    <property type="entry name" value="Znf_RING/FYVE/PHD"/>
</dbReference>
<keyword evidence="12" id="KW-1185">Reference proteome</keyword>
<evidence type="ECO:0000313" key="12">
    <source>
        <dbReference type="Proteomes" id="UP000008370"/>
    </source>
</evidence>
<feature type="region of interest" description="Disordered" evidence="9">
    <location>
        <begin position="389"/>
        <end position="443"/>
    </location>
</feature>
<feature type="compositionally biased region" description="Gly residues" evidence="9">
    <location>
        <begin position="109"/>
        <end position="119"/>
    </location>
</feature>
<keyword evidence="6" id="KW-0833">Ubl conjugation pathway</keyword>
<dbReference type="RefSeq" id="XP_007401693.1">
    <property type="nucleotide sequence ID" value="XM_007401631.1"/>
</dbReference>
<feature type="domain" description="RING-type" evidence="10">
    <location>
        <begin position="618"/>
        <end position="660"/>
    </location>
</feature>
<evidence type="ECO:0000256" key="9">
    <source>
        <dbReference type="SAM" id="MobiDB-lite"/>
    </source>
</evidence>
<dbReference type="EC" id="2.3.2.27" evidence="2"/>
<feature type="compositionally biased region" description="Basic and acidic residues" evidence="9">
    <location>
        <begin position="355"/>
        <end position="370"/>
    </location>
</feature>
<dbReference type="STRING" id="650164.K5VEN2"/>
<evidence type="ECO:0000256" key="1">
    <source>
        <dbReference type="ARBA" id="ARBA00000900"/>
    </source>
</evidence>
<evidence type="ECO:0000256" key="4">
    <source>
        <dbReference type="ARBA" id="ARBA00022723"/>
    </source>
</evidence>
<gene>
    <name evidence="11" type="ORF">PHACADRAFT_166995</name>
</gene>
<dbReference type="GO" id="GO:0008270">
    <property type="term" value="F:zinc ion binding"/>
    <property type="evidence" value="ECO:0007669"/>
    <property type="project" value="UniProtKB-KW"/>
</dbReference>
<keyword evidence="7" id="KW-0862">Zinc</keyword>
<evidence type="ECO:0000256" key="6">
    <source>
        <dbReference type="ARBA" id="ARBA00022786"/>
    </source>
</evidence>
<dbReference type="PANTHER" id="PTHR22937">
    <property type="entry name" value="E3 UBIQUITIN-PROTEIN LIGASE RNF165"/>
    <property type="match status" value="1"/>
</dbReference>
<dbReference type="HOGENOM" id="CLU_391287_0_0_1"/>
<evidence type="ECO:0000256" key="7">
    <source>
        <dbReference type="ARBA" id="ARBA00022833"/>
    </source>
</evidence>
<dbReference type="FunFam" id="3.30.40.10:FF:000728">
    <property type="entry name" value="Unplaced genomic scaffold supercont1.4, whole genome shotgun sequence"/>
    <property type="match status" value="1"/>
</dbReference>
<dbReference type="KEGG" id="pco:PHACADRAFT_166995"/>
<feature type="compositionally biased region" description="Low complexity" evidence="9">
    <location>
        <begin position="94"/>
        <end position="108"/>
    </location>
</feature>
<dbReference type="GO" id="GO:0005634">
    <property type="term" value="C:nucleus"/>
    <property type="evidence" value="ECO:0007669"/>
    <property type="project" value="TreeGrafter"/>
</dbReference>
<keyword evidence="3" id="KW-0808">Transferase</keyword>
<dbReference type="FunCoup" id="K5VEN2">
    <property type="interactions" value="180"/>
</dbReference>
<feature type="region of interest" description="Disordered" evidence="9">
    <location>
        <begin position="70"/>
        <end position="371"/>
    </location>
</feature>
<dbReference type="CDD" id="cd16461">
    <property type="entry name" value="RING-H2_EL5-like"/>
    <property type="match status" value="1"/>
</dbReference>
<dbReference type="SMART" id="SM00184">
    <property type="entry name" value="RING"/>
    <property type="match status" value="1"/>
</dbReference>
<feature type="compositionally biased region" description="Polar residues" evidence="9">
    <location>
        <begin position="333"/>
        <end position="342"/>
    </location>
</feature>